<dbReference type="AlphaFoldDB" id="A0A415EPW8"/>
<organism evidence="1 2">
    <name type="scientific">Enterococcus casseliflavus</name>
    <name type="common">Enterococcus flavescens</name>
    <dbReference type="NCBI Taxonomy" id="37734"/>
    <lineage>
        <taxon>Bacteria</taxon>
        <taxon>Bacillati</taxon>
        <taxon>Bacillota</taxon>
        <taxon>Bacilli</taxon>
        <taxon>Lactobacillales</taxon>
        <taxon>Enterococcaceae</taxon>
        <taxon>Enterococcus</taxon>
    </lineage>
</organism>
<reference evidence="1 2" key="1">
    <citation type="submission" date="2018-08" db="EMBL/GenBank/DDBJ databases">
        <title>A genome reference for cultivated species of the human gut microbiota.</title>
        <authorList>
            <person name="Zou Y."/>
            <person name="Xue W."/>
            <person name="Luo G."/>
        </authorList>
    </citation>
    <scope>NUCLEOTIDE SEQUENCE [LARGE SCALE GENOMIC DNA]</scope>
    <source>
        <strain evidence="1 2">AF48-16</strain>
    </source>
</reference>
<name>A0A415EPW8_ENTCA</name>
<dbReference type="Pfam" id="PF09660">
    <property type="entry name" value="DUF2397"/>
    <property type="match status" value="1"/>
</dbReference>
<gene>
    <name evidence="1" type="ORF">DW084_15600</name>
</gene>
<dbReference type="Proteomes" id="UP000286288">
    <property type="component" value="Unassembled WGS sequence"/>
</dbReference>
<comment type="caution">
    <text evidence="1">The sequence shown here is derived from an EMBL/GenBank/DDBJ whole genome shotgun (WGS) entry which is preliminary data.</text>
</comment>
<evidence type="ECO:0000313" key="1">
    <source>
        <dbReference type="EMBL" id="RHK04832.1"/>
    </source>
</evidence>
<protein>
    <submittedName>
        <fullName evidence="1">DUF2397 family protein</fullName>
    </submittedName>
</protein>
<proteinExistence type="predicted"/>
<dbReference type="EMBL" id="QRMZ01000025">
    <property type="protein sequence ID" value="RHK04832.1"/>
    <property type="molecule type" value="Genomic_DNA"/>
</dbReference>
<evidence type="ECO:0000313" key="2">
    <source>
        <dbReference type="Proteomes" id="UP000286288"/>
    </source>
</evidence>
<sequence>MPQFFDDPSDYKKMTEVTYLSADTNHIRYRMIMRYFFVQHERMRDFIYPEDIFAFMQEQSILNYTEEHLTQDLKQLVKWKNIAESYEVKNPRTIEEFNRRNSRYQILPISVEIERMMMRLENQGERFKGSLDVRSFEKLHRVLAEFIEAELDEQQLMDTWQELVSRFTTVKEATSDYMAYLSSEDADFTSERGKLLEFKEKFIRYLRDFILGSHQMAAKIRELLTQKNQVHKRLIQLSTLPEFSPRLEADIQTSEQKLFETQELFQSVHDWFIDRPIQLSEYSLLNQRTDEMIRKITRAIRDLGGRASTTLKSEKRLLAYGEMVP</sequence>
<accession>A0A415EPW8</accession>
<dbReference type="InterPro" id="IPR013493">
    <property type="entry name" value="CHP02677"/>
</dbReference>